<dbReference type="Proteomes" id="UP001359559">
    <property type="component" value="Unassembled WGS sequence"/>
</dbReference>
<name>A0AAN9IBJ9_CLITE</name>
<dbReference type="GO" id="GO:0050004">
    <property type="term" value="F:isoflavone 7-O-glucosyltransferase activity"/>
    <property type="evidence" value="ECO:0007669"/>
    <property type="project" value="UniProtKB-EC"/>
</dbReference>
<evidence type="ECO:0000256" key="1">
    <source>
        <dbReference type="ARBA" id="ARBA00009995"/>
    </source>
</evidence>
<dbReference type="PANTHER" id="PTHR48048:SF30">
    <property type="entry name" value="GLYCOSYLTRANSFERASE"/>
    <property type="match status" value="1"/>
</dbReference>
<evidence type="ECO:0000256" key="6">
    <source>
        <dbReference type="RuleBase" id="RU362057"/>
    </source>
</evidence>
<gene>
    <name evidence="7" type="ORF">RJT34_26427</name>
</gene>
<dbReference type="InterPro" id="IPR002213">
    <property type="entry name" value="UDP_glucos_trans"/>
</dbReference>
<dbReference type="AlphaFoldDB" id="A0AAN9IBJ9"/>
<accession>A0AAN9IBJ9</accession>
<evidence type="ECO:0000256" key="2">
    <source>
        <dbReference type="ARBA" id="ARBA00022676"/>
    </source>
</evidence>
<protein>
    <recommendedName>
        <fullName evidence="6">Glycosyltransferase</fullName>
        <ecNumber evidence="6">2.4.1.-</ecNumber>
    </recommendedName>
</protein>
<dbReference type="PROSITE" id="PS00375">
    <property type="entry name" value="UDPGT"/>
    <property type="match status" value="1"/>
</dbReference>
<dbReference type="InterPro" id="IPR035595">
    <property type="entry name" value="UDP_glycos_trans_CS"/>
</dbReference>
<dbReference type="EC" id="2.4.1.-" evidence="6"/>
<dbReference type="Pfam" id="PF00201">
    <property type="entry name" value="UDPGT"/>
    <property type="match status" value="1"/>
</dbReference>
<comment type="catalytic activity">
    <reaction evidence="4">
        <text>a 7-hydroxyisoflavone + UDP-alpha-D-glucose = a 7-hydroxyisoflavone 7-O-beta-D-glucoside + UDP + H(+)</text>
        <dbReference type="Rhea" id="RHEA:56344"/>
        <dbReference type="ChEBI" id="CHEBI:15378"/>
        <dbReference type="ChEBI" id="CHEBI:55465"/>
        <dbReference type="ChEBI" id="CHEBI:58223"/>
        <dbReference type="ChEBI" id="CHEBI:58885"/>
        <dbReference type="ChEBI" id="CHEBI:140301"/>
        <dbReference type="EC" id="2.4.1.170"/>
    </reaction>
</comment>
<keyword evidence="3 5" id="KW-0808">Transferase</keyword>
<dbReference type="SUPFAM" id="SSF53756">
    <property type="entry name" value="UDP-Glycosyltransferase/glycogen phosphorylase"/>
    <property type="match status" value="1"/>
</dbReference>
<dbReference type="Gene3D" id="3.40.50.2000">
    <property type="entry name" value="Glycogen Phosphorylase B"/>
    <property type="match status" value="2"/>
</dbReference>
<evidence type="ECO:0000313" key="8">
    <source>
        <dbReference type="Proteomes" id="UP001359559"/>
    </source>
</evidence>
<evidence type="ECO:0000313" key="7">
    <source>
        <dbReference type="EMBL" id="KAK7270910.1"/>
    </source>
</evidence>
<sequence>MEEAVVFYPAPLISHLFSTIELCKLIIKQKPSLSINVLTTTAPYDTSSTSDFISTASTTLPSITFHSLPTLTLPHTLLSSTPIPETLLFHVLHHNHPHVHQTLLSISKAHKIQALVLDIFCAQSISIASQLNLPAFIFFTSGASTVASFLYHPTIHETYDKSFKELNTFLRIPGVPPIPSCDMPKCLHERNDETYKNLLECSVDARKASGFIVNTFEALEPRCIKAISSGLCIPNSPTPPLYCLGPMITNTEEKPCDEECLRWLDKQPSKSVVLLCFGSLGAFSKEQLCEIAIGLERSGQRFLWVVRNPVSDGKENKPSLGLKEDPDMDSLLPEGFLGRTKEMGLVVKNWAPQEAVLKHDSVGGFVSHCGWNSVLEAVSGGVPMVAWPLYAEQRFNRVVLVEDMEIALWMHESVSGFVTAIEVEERVKELMESENGKRVRKRVMIVKCEAEAALREGGSSCLALAKLLQSWKGPA</sequence>
<proteinExistence type="inferred from homology"/>
<comment type="similarity">
    <text evidence="1 5">Belongs to the UDP-glycosyltransferase family.</text>
</comment>
<organism evidence="7 8">
    <name type="scientific">Clitoria ternatea</name>
    <name type="common">Butterfly pea</name>
    <dbReference type="NCBI Taxonomy" id="43366"/>
    <lineage>
        <taxon>Eukaryota</taxon>
        <taxon>Viridiplantae</taxon>
        <taxon>Streptophyta</taxon>
        <taxon>Embryophyta</taxon>
        <taxon>Tracheophyta</taxon>
        <taxon>Spermatophyta</taxon>
        <taxon>Magnoliopsida</taxon>
        <taxon>eudicotyledons</taxon>
        <taxon>Gunneridae</taxon>
        <taxon>Pentapetalae</taxon>
        <taxon>rosids</taxon>
        <taxon>fabids</taxon>
        <taxon>Fabales</taxon>
        <taxon>Fabaceae</taxon>
        <taxon>Papilionoideae</taxon>
        <taxon>50 kb inversion clade</taxon>
        <taxon>NPAAA clade</taxon>
        <taxon>indigoferoid/millettioid clade</taxon>
        <taxon>Phaseoleae</taxon>
        <taxon>Clitoria</taxon>
    </lineage>
</organism>
<dbReference type="FunFam" id="3.40.50.2000:FF:000095">
    <property type="entry name" value="Glycosyltransferase"/>
    <property type="match status" value="1"/>
</dbReference>
<evidence type="ECO:0000256" key="5">
    <source>
        <dbReference type="RuleBase" id="RU003718"/>
    </source>
</evidence>
<evidence type="ECO:0000256" key="3">
    <source>
        <dbReference type="ARBA" id="ARBA00022679"/>
    </source>
</evidence>
<dbReference type="EMBL" id="JAYKXN010000007">
    <property type="protein sequence ID" value="KAK7270910.1"/>
    <property type="molecule type" value="Genomic_DNA"/>
</dbReference>
<keyword evidence="2 5" id="KW-0328">Glycosyltransferase</keyword>
<keyword evidence="8" id="KW-1185">Reference proteome</keyword>
<comment type="caution">
    <text evidence="7">The sequence shown here is derived from an EMBL/GenBank/DDBJ whole genome shotgun (WGS) entry which is preliminary data.</text>
</comment>
<dbReference type="FunFam" id="3.40.50.2000:FF:000020">
    <property type="entry name" value="Glycosyltransferase"/>
    <property type="match status" value="1"/>
</dbReference>
<dbReference type="InterPro" id="IPR050481">
    <property type="entry name" value="UDP-glycosyltransf_plant"/>
</dbReference>
<dbReference type="PANTHER" id="PTHR48048">
    <property type="entry name" value="GLYCOSYLTRANSFERASE"/>
    <property type="match status" value="1"/>
</dbReference>
<evidence type="ECO:0000256" key="4">
    <source>
        <dbReference type="ARBA" id="ARBA00050777"/>
    </source>
</evidence>
<dbReference type="CDD" id="cd03784">
    <property type="entry name" value="GT1_Gtf-like"/>
    <property type="match status" value="1"/>
</dbReference>
<reference evidence="7 8" key="1">
    <citation type="submission" date="2024-01" db="EMBL/GenBank/DDBJ databases">
        <title>The genomes of 5 underutilized Papilionoideae crops provide insights into root nodulation and disease resistance.</title>
        <authorList>
            <person name="Yuan L."/>
        </authorList>
    </citation>
    <scope>NUCLEOTIDE SEQUENCE [LARGE SCALE GENOMIC DNA]</scope>
    <source>
        <strain evidence="7">LY-2023</strain>
        <tissue evidence="7">Leaf</tissue>
    </source>
</reference>